<evidence type="ECO:0008006" key="3">
    <source>
        <dbReference type="Google" id="ProtNLM"/>
    </source>
</evidence>
<dbReference type="InterPro" id="IPR029058">
    <property type="entry name" value="AB_hydrolase_fold"/>
</dbReference>
<sequence>MLHTAGGRETRALLHTLPSEWRIAAGLDSDGTRYAAIDSPTLIIAGDRSPGWLRRVQVELAKLVPGAAYTCSPGLDHNAPDVSAPETVANLVRAFLVTGGATAR</sequence>
<evidence type="ECO:0000313" key="1">
    <source>
        <dbReference type="EMBL" id="PRY31239.1"/>
    </source>
</evidence>
<organism evidence="1 2">
    <name type="scientific">Pseudosporangium ferrugineum</name>
    <dbReference type="NCBI Taxonomy" id="439699"/>
    <lineage>
        <taxon>Bacteria</taxon>
        <taxon>Bacillati</taxon>
        <taxon>Actinomycetota</taxon>
        <taxon>Actinomycetes</taxon>
        <taxon>Micromonosporales</taxon>
        <taxon>Micromonosporaceae</taxon>
        <taxon>Pseudosporangium</taxon>
    </lineage>
</organism>
<protein>
    <recommendedName>
        <fullName evidence="3">Alpha/beta hydrolase family protein</fullName>
    </recommendedName>
</protein>
<dbReference type="RefSeq" id="WP_106125742.1">
    <property type="nucleotide sequence ID" value="NZ_PVZG01000003.1"/>
</dbReference>
<dbReference type="Proteomes" id="UP000239209">
    <property type="component" value="Unassembled WGS sequence"/>
</dbReference>
<dbReference type="SUPFAM" id="SSF53474">
    <property type="entry name" value="alpha/beta-Hydrolases"/>
    <property type="match status" value="1"/>
</dbReference>
<accession>A0A2T0SCT0</accession>
<dbReference type="AlphaFoldDB" id="A0A2T0SCT0"/>
<reference evidence="1 2" key="1">
    <citation type="submission" date="2018-03" db="EMBL/GenBank/DDBJ databases">
        <title>Genomic Encyclopedia of Archaeal and Bacterial Type Strains, Phase II (KMG-II): from individual species to whole genera.</title>
        <authorList>
            <person name="Goeker M."/>
        </authorList>
    </citation>
    <scope>NUCLEOTIDE SEQUENCE [LARGE SCALE GENOMIC DNA]</scope>
    <source>
        <strain evidence="1 2">DSM 45348</strain>
    </source>
</reference>
<keyword evidence="2" id="KW-1185">Reference proteome</keyword>
<proteinExistence type="predicted"/>
<name>A0A2T0SCT0_9ACTN</name>
<comment type="caution">
    <text evidence="1">The sequence shown here is derived from an EMBL/GenBank/DDBJ whole genome shotgun (WGS) entry which is preliminary data.</text>
</comment>
<dbReference type="EMBL" id="PVZG01000003">
    <property type="protein sequence ID" value="PRY31239.1"/>
    <property type="molecule type" value="Genomic_DNA"/>
</dbReference>
<gene>
    <name evidence="1" type="ORF">CLV70_103125</name>
</gene>
<dbReference type="Gene3D" id="3.40.50.1820">
    <property type="entry name" value="alpha/beta hydrolase"/>
    <property type="match status" value="1"/>
</dbReference>
<dbReference type="OrthoDB" id="63519at2"/>
<evidence type="ECO:0000313" key="2">
    <source>
        <dbReference type="Proteomes" id="UP000239209"/>
    </source>
</evidence>